<dbReference type="SUPFAM" id="SSF55874">
    <property type="entry name" value="ATPase domain of HSP90 chaperone/DNA topoisomerase II/histidine kinase"/>
    <property type="match status" value="1"/>
</dbReference>
<keyword evidence="4" id="KW-0808">Transferase</keyword>
<evidence type="ECO:0000256" key="4">
    <source>
        <dbReference type="ARBA" id="ARBA00022679"/>
    </source>
</evidence>
<evidence type="ECO:0000256" key="6">
    <source>
        <dbReference type="ARBA" id="ARBA00023012"/>
    </source>
</evidence>
<organism evidence="10 11">
    <name type="scientific">Candidatus Nealsonbacteria bacterium CG08_land_8_20_14_0_20_36_22</name>
    <dbReference type="NCBI Taxonomy" id="1974704"/>
    <lineage>
        <taxon>Bacteria</taxon>
        <taxon>Candidatus Nealsoniibacteriota</taxon>
    </lineage>
</organism>
<dbReference type="PROSITE" id="PS50112">
    <property type="entry name" value="PAS"/>
    <property type="match status" value="1"/>
</dbReference>
<dbReference type="InterPro" id="IPR000014">
    <property type="entry name" value="PAS"/>
</dbReference>
<dbReference type="PANTHER" id="PTHR45453">
    <property type="entry name" value="PHOSPHATE REGULON SENSOR PROTEIN PHOR"/>
    <property type="match status" value="1"/>
</dbReference>
<evidence type="ECO:0000256" key="1">
    <source>
        <dbReference type="ARBA" id="ARBA00000085"/>
    </source>
</evidence>
<dbReference type="Pfam" id="PF02518">
    <property type="entry name" value="HATPase_c"/>
    <property type="match status" value="1"/>
</dbReference>
<dbReference type="AlphaFoldDB" id="A0A2H0YNV5"/>
<protein>
    <recommendedName>
        <fullName evidence="2">histidine kinase</fullName>
        <ecNumber evidence="2">2.7.13.3</ecNumber>
    </recommendedName>
</protein>
<comment type="caution">
    <text evidence="10">The sequence shown here is derived from an EMBL/GenBank/DDBJ whole genome shotgun (WGS) entry which is preliminary data.</text>
</comment>
<proteinExistence type="predicted"/>
<dbReference type="InterPro" id="IPR036890">
    <property type="entry name" value="HATPase_C_sf"/>
</dbReference>
<dbReference type="SUPFAM" id="SSF55785">
    <property type="entry name" value="PYP-like sensor domain (PAS domain)"/>
    <property type="match status" value="1"/>
</dbReference>
<dbReference type="InterPro" id="IPR004358">
    <property type="entry name" value="Sig_transdc_His_kin-like_C"/>
</dbReference>
<dbReference type="SMART" id="SM00387">
    <property type="entry name" value="HATPase_c"/>
    <property type="match status" value="1"/>
</dbReference>
<dbReference type="NCBIfam" id="TIGR00229">
    <property type="entry name" value="sensory_box"/>
    <property type="match status" value="1"/>
</dbReference>
<dbReference type="SMART" id="SM00388">
    <property type="entry name" value="HisKA"/>
    <property type="match status" value="1"/>
</dbReference>
<dbReference type="GO" id="GO:0004721">
    <property type="term" value="F:phosphoprotein phosphatase activity"/>
    <property type="evidence" value="ECO:0007669"/>
    <property type="project" value="TreeGrafter"/>
</dbReference>
<keyword evidence="7" id="KW-0472">Membrane</keyword>
<keyword evidence="3" id="KW-0597">Phosphoprotein</keyword>
<evidence type="ECO:0000256" key="7">
    <source>
        <dbReference type="ARBA" id="ARBA00023136"/>
    </source>
</evidence>
<comment type="catalytic activity">
    <reaction evidence="1">
        <text>ATP + protein L-histidine = ADP + protein N-phospho-L-histidine.</text>
        <dbReference type="EC" id="2.7.13.3"/>
    </reaction>
</comment>
<dbReference type="Gene3D" id="3.30.450.20">
    <property type="entry name" value="PAS domain"/>
    <property type="match status" value="1"/>
</dbReference>
<dbReference type="FunFam" id="3.30.565.10:FF:000006">
    <property type="entry name" value="Sensor histidine kinase WalK"/>
    <property type="match status" value="1"/>
</dbReference>
<dbReference type="Gene3D" id="1.10.287.130">
    <property type="match status" value="1"/>
</dbReference>
<feature type="domain" description="Histidine kinase" evidence="8">
    <location>
        <begin position="140"/>
        <end position="360"/>
    </location>
</feature>
<name>A0A2H0YNV5_9BACT</name>
<dbReference type="GO" id="GO:0005886">
    <property type="term" value="C:plasma membrane"/>
    <property type="evidence" value="ECO:0007669"/>
    <property type="project" value="TreeGrafter"/>
</dbReference>
<dbReference type="PANTHER" id="PTHR45453:SF1">
    <property type="entry name" value="PHOSPHATE REGULON SENSOR PROTEIN PHOR"/>
    <property type="match status" value="1"/>
</dbReference>
<dbReference type="GO" id="GO:0006355">
    <property type="term" value="P:regulation of DNA-templated transcription"/>
    <property type="evidence" value="ECO:0007669"/>
    <property type="project" value="InterPro"/>
</dbReference>
<feature type="domain" description="PAS" evidence="9">
    <location>
        <begin position="25"/>
        <end position="66"/>
    </location>
</feature>
<sequence>MFLGKKKNKKEGEFYGNLRENGLTITDYFTDGLLIFDKNNKVVLINPWAEEFFGVEKEKILGKSILDLNRFPKFEPLVFLLGGGVKEVSREELQISENLILEVTTVPIITGGIKLSTLVILHDVSRERLVQKMKTEFVTVAAHQLRTPTSAVKWSLEVLLEGDLGKLNKEQKKLIEKAHKTNDKAIRLVNDLLNVAEIEEGRYLSKLVLLNIEDLIQSIIEEYKEQIKEKKIKFEFKKPEEQLPKTMVDVEKTKIAVRNILDNALRYTLPKGKISIFVKKEEKNIEVQIQDSGLGIPLNEQDKIFTKFFRGSNIMRIDTEGTGLGLYIAKNIIEAHRGIIWFESEEGKGTTFYFTLPIKEKFGEYLTEKFY</sequence>
<dbReference type="Pfam" id="PF00989">
    <property type="entry name" value="PAS"/>
    <property type="match status" value="1"/>
</dbReference>
<evidence type="ECO:0000256" key="2">
    <source>
        <dbReference type="ARBA" id="ARBA00012438"/>
    </source>
</evidence>
<dbReference type="GO" id="GO:0000155">
    <property type="term" value="F:phosphorelay sensor kinase activity"/>
    <property type="evidence" value="ECO:0007669"/>
    <property type="project" value="InterPro"/>
</dbReference>
<evidence type="ECO:0000256" key="3">
    <source>
        <dbReference type="ARBA" id="ARBA00022553"/>
    </source>
</evidence>
<evidence type="ECO:0000313" key="11">
    <source>
        <dbReference type="Proteomes" id="UP000231472"/>
    </source>
</evidence>
<dbReference type="SUPFAM" id="SSF47384">
    <property type="entry name" value="Homodimeric domain of signal transducing histidine kinase"/>
    <property type="match status" value="1"/>
</dbReference>
<dbReference type="Proteomes" id="UP000231472">
    <property type="component" value="Unassembled WGS sequence"/>
</dbReference>
<dbReference type="CDD" id="cd00075">
    <property type="entry name" value="HATPase"/>
    <property type="match status" value="1"/>
</dbReference>
<keyword evidence="5" id="KW-0418">Kinase</keyword>
<evidence type="ECO:0000256" key="5">
    <source>
        <dbReference type="ARBA" id="ARBA00022777"/>
    </source>
</evidence>
<reference evidence="11" key="1">
    <citation type="submission" date="2017-09" db="EMBL/GenBank/DDBJ databases">
        <title>Depth-based differentiation of microbial function through sediment-hosted aquifers and enrichment of novel symbionts in the deep terrestrial subsurface.</title>
        <authorList>
            <person name="Probst A.J."/>
            <person name="Ladd B."/>
            <person name="Jarett J.K."/>
            <person name="Geller-Mcgrath D.E."/>
            <person name="Sieber C.M.K."/>
            <person name="Emerson J.B."/>
            <person name="Anantharaman K."/>
            <person name="Thomas B.C."/>
            <person name="Malmstrom R."/>
            <person name="Stieglmeier M."/>
            <person name="Klingl A."/>
            <person name="Woyke T."/>
            <person name="Ryan C.M."/>
            <person name="Banfield J.F."/>
        </authorList>
    </citation>
    <scope>NUCLEOTIDE SEQUENCE [LARGE SCALE GENOMIC DNA]</scope>
</reference>
<evidence type="ECO:0000259" key="8">
    <source>
        <dbReference type="PROSITE" id="PS50109"/>
    </source>
</evidence>
<dbReference type="Pfam" id="PF00512">
    <property type="entry name" value="HisKA"/>
    <property type="match status" value="1"/>
</dbReference>
<keyword evidence="6" id="KW-0902">Two-component regulatory system</keyword>
<accession>A0A2H0YNV5</accession>
<dbReference type="InterPro" id="IPR013767">
    <property type="entry name" value="PAS_fold"/>
</dbReference>
<evidence type="ECO:0000259" key="9">
    <source>
        <dbReference type="PROSITE" id="PS50112"/>
    </source>
</evidence>
<gene>
    <name evidence="10" type="ORF">COT32_01160</name>
</gene>
<dbReference type="InterPro" id="IPR005467">
    <property type="entry name" value="His_kinase_dom"/>
</dbReference>
<dbReference type="EMBL" id="PEYC01000022">
    <property type="protein sequence ID" value="PIS40184.1"/>
    <property type="molecule type" value="Genomic_DNA"/>
</dbReference>
<dbReference type="InterPro" id="IPR035965">
    <property type="entry name" value="PAS-like_dom_sf"/>
</dbReference>
<dbReference type="CDD" id="cd00082">
    <property type="entry name" value="HisKA"/>
    <property type="match status" value="1"/>
</dbReference>
<dbReference type="InterPro" id="IPR050351">
    <property type="entry name" value="BphY/WalK/GraS-like"/>
</dbReference>
<dbReference type="CDD" id="cd00130">
    <property type="entry name" value="PAS"/>
    <property type="match status" value="1"/>
</dbReference>
<dbReference type="PROSITE" id="PS50109">
    <property type="entry name" value="HIS_KIN"/>
    <property type="match status" value="1"/>
</dbReference>
<dbReference type="EC" id="2.7.13.3" evidence="2"/>
<dbReference type="InterPro" id="IPR036097">
    <property type="entry name" value="HisK_dim/P_sf"/>
</dbReference>
<dbReference type="InterPro" id="IPR003594">
    <property type="entry name" value="HATPase_dom"/>
</dbReference>
<dbReference type="InterPro" id="IPR003661">
    <property type="entry name" value="HisK_dim/P_dom"/>
</dbReference>
<dbReference type="PRINTS" id="PR00344">
    <property type="entry name" value="BCTRLSENSOR"/>
</dbReference>
<dbReference type="GO" id="GO:0016036">
    <property type="term" value="P:cellular response to phosphate starvation"/>
    <property type="evidence" value="ECO:0007669"/>
    <property type="project" value="TreeGrafter"/>
</dbReference>
<evidence type="ECO:0000313" key="10">
    <source>
        <dbReference type="EMBL" id="PIS40184.1"/>
    </source>
</evidence>
<dbReference type="Gene3D" id="3.30.565.10">
    <property type="entry name" value="Histidine kinase-like ATPase, C-terminal domain"/>
    <property type="match status" value="1"/>
</dbReference>